<dbReference type="Proteomes" id="UP001141806">
    <property type="component" value="Unassembled WGS sequence"/>
</dbReference>
<dbReference type="AlphaFoldDB" id="A0A9Q0QVC3"/>
<dbReference type="InterPro" id="IPR038499">
    <property type="entry name" value="BRO1_sf"/>
</dbReference>
<keyword evidence="4" id="KW-1185">Reference proteome</keyword>
<comment type="caution">
    <text evidence="3">The sequence shown here is derived from an EMBL/GenBank/DDBJ whole genome shotgun (WGS) entry which is preliminary data.</text>
</comment>
<proteinExistence type="inferred from homology"/>
<evidence type="ECO:0000313" key="3">
    <source>
        <dbReference type="EMBL" id="KAJ4973435.1"/>
    </source>
</evidence>
<protein>
    <recommendedName>
        <fullName evidence="2">BRO1 domain-containing protein</fullName>
    </recommendedName>
</protein>
<evidence type="ECO:0000256" key="1">
    <source>
        <dbReference type="ARBA" id="ARBA00008901"/>
    </source>
</evidence>
<accession>A0A9Q0QVC3</accession>
<dbReference type="Gene3D" id="1.25.40.280">
    <property type="entry name" value="alix/aip1 like domains"/>
    <property type="match status" value="1"/>
</dbReference>
<dbReference type="OrthoDB" id="1855524at2759"/>
<feature type="domain" description="BRO1" evidence="2">
    <location>
        <begin position="1"/>
        <end position="456"/>
    </location>
</feature>
<dbReference type="PANTHER" id="PTHR23032:SF2">
    <property type="entry name" value="ENDOSOMAL TARGETING BRO1-LIKE DOMAIN-CONTAINING PROTEIN"/>
    <property type="match status" value="1"/>
</dbReference>
<dbReference type="InterPro" id="IPR004328">
    <property type="entry name" value="BRO1_dom"/>
</dbReference>
<sequence length="456" mass="51615">MSSCLHVTDSRALSFHSPSFAVSHWEKSSQHTSFTICSTLAVSFPLLLPIECQMFFLKHIVIDKNGMHFFHSRDLRIRPFRGLLPGPLIDKLSALRRRIVFIADDTGGSAIPQLKQVLEDYLPLLLGLTGKEREGFAEFRWKSLEDARQETCLASSWFELLSVLHMMAFLSLSEANSLLIPKDRMDNLPRNISEDCKKEAIDLLLAASGYLEFCIRDILPHLHPDYKQRLPRDLQDNVLGAISIQALGQGTEMQLGLAVECQKATLSVKRRLACEQMSYFAQAHNLLSGCDVTHGYGKKHLLFIKWKYLDGKAAAYYYHGLILDKGNEPSSHTSAVCCFLAAEELLTESKKACLSFCLAAPVTRSPPLWGVMKHLHQKIPEVASRKSQMYGYLLDQEKALQTLPDLPDFPVSLRPDDYSLPEVDPAWDSERWELQAHTLKEHLNDGEYEMEPELTL</sequence>
<dbReference type="InterPro" id="IPR038898">
    <property type="entry name" value="BROX"/>
</dbReference>
<dbReference type="SMART" id="SM01041">
    <property type="entry name" value="BRO1"/>
    <property type="match status" value="1"/>
</dbReference>
<name>A0A9Q0QVC3_9MAGN</name>
<dbReference type="CDD" id="cd09034">
    <property type="entry name" value="BRO1_Alix_like"/>
    <property type="match status" value="1"/>
</dbReference>
<organism evidence="3 4">
    <name type="scientific">Protea cynaroides</name>
    <dbReference type="NCBI Taxonomy" id="273540"/>
    <lineage>
        <taxon>Eukaryota</taxon>
        <taxon>Viridiplantae</taxon>
        <taxon>Streptophyta</taxon>
        <taxon>Embryophyta</taxon>
        <taxon>Tracheophyta</taxon>
        <taxon>Spermatophyta</taxon>
        <taxon>Magnoliopsida</taxon>
        <taxon>Proteales</taxon>
        <taxon>Proteaceae</taxon>
        <taxon>Protea</taxon>
    </lineage>
</organism>
<evidence type="ECO:0000259" key="2">
    <source>
        <dbReference type="PROSITE" id="PS51180"/>
    </source>
</evidence>
<evidence type="ECO:0000313" key="4">
    <source>
        <dbReference type="Proteomes" id="UP001141806"/>
    </source>
</evidence>
<comment type="similarity">
    <text evidence="1">Belongs to the BROX family.</text>
</comment>
<gene>
    <name evidence="3" type="ORF">NE237_006609</name>
</gene>
<dbReference type="EMBL" id="JAMYWD010000004">
    <property type="protein sequence ID" value="KAJ4973435.1"/>
    <property type="molecule type" value="Genomic_DNA"/>
</dbReference>
<reference evidence="3" key="1">
    <citation type="journal article" date="2023" name="Plant J.">
        <title>The genome of the king protea, Protea cynaroides.</title>
        <authorList>
            <person name="Chang J."/>
            <person name="Duong T.A."/>
            <person name="Schoeman C."/>
            <person name="Ma X."/>
            <person name="Roodt D."/>
            <person name="Barker N."/>
            <person name="Li Z."/>
            <person name="Van de Peer Y."/>
            <person name="Mizrachi E."/>
        </authorList>
    </citation>
    <scope>NUCLEOTIDE SEQUENCE</scope>
    <source>
        <tissue evidence="3">Young leaves</tissue>
    </source>
</reference>
<dbReference type="PANTHER" id="PTHR23032">
    <property type="entry name" value="BRO1 DOMAIN-CONTAINING PROTEIN BROX"/>
    <property type="match status" value="1"/>
</dbReference>
<dbReference type="PROSITE" id="PS51180">
    <property type="entry name" value="BRO1"/>
    <property type="match status" value="1"/>
</dbReference>
<dbReference type="Pfam" id="PF03097">
    <property type="entry name" value="BRO1"/>
    <property type="match status" value="1"/>
</dbReference>